<dbReference type="EnsemblProtists" id="HpaT800570">
    <property type="protein sequence ID" value="HpaP800570"/>
    <property type="gene ID" value="HpaG800570"/>
</dbReference>
<dbReference type="HOGENOM" id="CLU_025714_0_0_1"/>
<dbReference type="AlphaFoldDB" id="M4B2S2"/>
<name>M4B2S2_HYAAE</name>
<protein>
    <recommendedName>
        <fullName evidence="5">Vacuolar fusion protein MON1 homolog</fullName>
    </recommendedName>
</protein>
<evidence type="ECO:0000313" key="3">
    <source>
        <dbReference type="EnsemblProtists" id="HpaP800570"/>
    </source>
</evidence>
<dbReference type="PANTHER" id="PTHR13027">
    <property type="entry name" value="SAND PROTEIN-RELATED"/>
    <property type="match status" value="1"/>
</dbReference>
<evidence type="ECO:0008006" key="5">
    <source>
        <dbReference type="Google" id="ProtNLM"/>
    </source>
</evidence>
<dbReference type="Pfam" id="PF19038">
    <property type="entry name" value="Fuz_longin_3"/>
    <property type="match status" value="1"/>
</dbReference>
<evidence type="ECO:0000259" key="1">
    <source>
        <dbReference type="Pfam" id="PF19036"/>
    </source>
</evidence>
<keyword evidence="4" id="KW-1185">Reference proteome</keyword>
<dbReference type="EMBL" id="JH598094">
    <property type="status" value="NOT_ANNOTATED_CDS"/>
    <property type="molecule type" value="Genomic_DNA"/>
</dbReference>
<evidence type="ECO:0000259" key="2">
    <source>
        <dbReference type="Pfam" id="PF19038"/>
    </source>
</evidence>
<feature type="domain" description="FUZ/MON1/HPS1 first Longin" evidence="1">
    <location>
        <begin position="3"/>
        <end position="148"/>
    </location>
</feature>
<dbReference type="PANTHER" id="PTHR13027:SF7">
    <property type="entry name" value="VACUOLAR FUSION PROTEIN MON1 HOMOLOG"/>
    <property type="match status" value="1"/>
</dbReference>
<dbReference type="STRING" id="559515.M4B2S2"/>
<organism evidence="3 4">
    <name type="scientific">Hyaloperonospora arabidopsidis (strain Emoy2)</name>
    <name type="common">Downy mildew agent</name>
    <name type="synonym">Peronospora arabidopsidis</name>
    <dbReference type="NCBI Taxonomy" id="559515"/>
    <lineage>
        <taxon>Eukaryota</taxon>
        <taxon>Sar</taxon>
        <taxon>Stramenopiles</taxon>
        <taxon>Oomycota</taxon>
        <taxon>Peronosporomycetes</taxon>
        <taxon>Peronosporales</taxon>
        <taxon>Peronosporaceae</taxon>
        <taxon>Hyaloperonospora</taxon>
    </lineage>
</organism>
<dbReference type="InParanoid" id="M4B2S2"/>
<evidence type="ECO:0000313" key="4">
    <source>
        <dbReference type="Proteomes" id="UP000011713"/>
    </source>
</evidence>
<dbReference type="VEuPathDB" id="FungiDB:HpaG800570"/>
<dbReference type="OMA" id="HFIYKNE"/>
<dbReference type="InterPro" id="IPR043970">
    <property type="entry name" value="FUZ/MON1/HPS1_longin_3"/>
</dbReference>
<reference evidence="3" key="2">
    <citation type="submission" date="2015-06" db="UniProtKB">
        <authorList>
            <consortium name="EnsemblProtists"/>
        </authorList>
    </citation>
    <scope>IDENTIFICATION</scope>
    <source>
        <strain evidence="3">Emoy2</strain>
    </source>
</reference>
<proteinExistence type="predicted"/>
<reference evidence="4" key="1">
    <citation type="journal article" date="2010" name="Science">
        <title>Signatures of adaptation to obligate biotrophy in the Hyaloperonospora arabidopsidis genome.</title>
        <authorList>
            <person name="Baxter L."/>
            <person name="Tripathy S."/>
            <person name="Ishaque N."/>
            <person name="Boot N."/>
            <person name="Cabral A."/>
            <person name="Kemen E."/>
            <person name="Thines M."/>
            <person name="Ah-Fong A."/>
            <person name="Anderson R."/>
            <person name="Badejoko W."/>
            <person name="Bittner-Eddy P."/>
            <person name="Boore J.L."/>
            <person name="Chibucos M.C."/>
            <person name="Coates M."/>
            <person name="Dehal P."/>
            <person name="Delehaunty K."/>
            <person name="Dong S."/>
            <person name="Downton P."/>
            <person name="Dumas B."/>
            <person name="Fabro G."/>
            <person name="Fronick C."/>
            <person name="Fuerstenberg S.I."/>
            <person name="Fulton L."/>
            <person name="Gaulin E."/>
            <person name="Govers F."/>
            <person name="Hughes L."/>
            <person name="Humphray S."/>
            <person name="Jiang R.H."/>
            <person name="Judelson H."/>
            <person name="Kamoun S."/>
            <person name="Kyung K."/>
            <person name="Meijer H."/>
            <person name="Minx P."/>
            <person name="Morris P."/>
            <person name="Nelson J."/>
            <person name="Phuntumart V."/>
            <person name="Qutob D."/>
            <person name="Rehmany A."/>
            <person name="Rougon-Cardoso A."/>
            <person name="Ryden P."/>
            <person name="Torto-Alalibo T."/>
            <person name="Studholme D."/>
            <person name="Wang Y."/>
            <person name="Win J."/>
            <person name="Wood J."/>
            <person name="Clifton S.W."/>
            <person name="Rogers J."/>
            <person name="Van den Ackerveken G."/>
            <person name="Jones J.D."/>
            <person name="McDowell J.M."/>
            <person name="Beynon J."/>
            <person name="Tyler B.M."/>
        </authorList>
    </citation>
    <scope>NUCLEOTIDE SEQUENCE [LARGE SCALE GENOMIC DNA]</scope>
    <source>
        <strain evidence="4">Emoy2</strain>
    </source>
</reference>
<dbReference type="InterPro" id="IPR004353">
    <property type="entry name" value="Mon1"/>
</dbReference>
<dbReference type="InterPro" id="IPR043972">
    <property type="entry name" value="FUZ/MON1/HPS1_longin_1"/>
</dbReference>
<sequence length="439" mass="49641">MAVVVCSTSGKPVFHSVVSATSSTTRSSAEDETSSISSFMSSLQGLLSFVVCTQQEELQELESEGCRCVFYSTRSLTFAAFERDVDTKDNNKRTVTCFSVECLKHLLHLLQSHIRFLLSDRGLIALQKQPNYDLRQLLNGTEQVTKSLTELWAVSPTLRFKDFGVPFVRLKLARRREVTRILATVKAETEQLTSTMICGLLLAKKKVVAIAQPKKKQFNMLVDGFLYAYVTFLTPDVCLLLLSSQQSPEQFPHFQAKKAFIARRLEDSGALDDIEVSVRNHAEWRPHSDLSLLQHFIYKNELTGECAEPALGFPFDDADFHTRLQLLSQYATIHHLMFSSPADPQTRKSQVLGNRLSSLQEDTAARMVYERSDTGLFVGMCSADYRLLVWFDSHVTIYDARKQMQVVLDRISHDEELMSVALFISSGELSYDNSLGMWL</sequence>
<feature type="domain" description="FUZ/MON1/HPS1 third Longin" evidence="2">
    <location>
        <begin position="293"/>
        <end position="415"/>
    </location>
</feature>
<dbReference type="Proteomes" id="UP000011713">
    <property type="component" value="Unassembled WGS sequence"/>
</dbReference>
<dbReference type="GO" id="GO:0016192">
    <property type="term" value="P:vesicle-mediated transport"/>
    <property type="evidence" value="ECO:0007669"/>
    <property type="project" value="InterPro"/>
</dbReference>
<dbReference type="Pfam" id="PF19036">
    <property type="entry name" value="Fuz_longin_1"/>
    <property type="match status" value="1"/>
</dbReference>
<dbReference type="eggNOG" id="KOG0997">
    <property type="taxonomic scope" value="Eukaryota"/>
</dbReference>
<dbReference type="GO" id="GO:0006623">
    <property type="term" value="P:protein targeting to vacuole"/>
    <property type="evidence" value="ECO:0007669"/>
    <property type="project" value="InterPro"/>
</dbReference>
<dbReference type="PRINTS" id="PR01546">
    <property type="entry name" value="YEAST73DUF"/>
</dbReference>
<accession>M4B2S2</accession>